<comment type="similarity">
    <text evidence="1">Belongs to the SPATA6 family.</text>
</comment>
<evidence type="ECO:0000256" key="2">
    <source>
        <dbReference type="ARBA" id="ARBA00022553"/>
    </source>
</evidence>
<dbReference type="PANTHER" id="PTHR16435:SF3">
    <property type="entry name" value="SPERMATOGENESIS-ASSOCIATED PROTEIN 6"/>
    <property type="match status" value="1"/>
</dbReference>
<dbReference type="InterPro" id="IPR042769">
    <property type="entry name" value="SPATA6_fam"/>
</dbReference>
<evidence type="ECO:0000313" key="5">
    <source>
        <dbReference type="EMBL" id="KAL2090084.1"/>
    </source>
</evidence>
<feature type="region of interest" description="Disordered" evidence="3">
    <location>
        <begin position="168"/>
        <end position="206"/>
    </location>
</feature>
<name>A0ABD1JT72_9TELE</name>
<dbReference type="Proteomes" id="UP001591681">
    <property type="component" value="Unassembled WGS sequence"/>
</dbReference>
<feature type="region of interest" description="Disordered" evidence="3">
    <location>
        <begin position="313"/>
        <end position="377"/>
    </location>
</feature>
<evidence type="ECO:0000259" key="4">
    <source>
        <dbReference type="Pfam" id="PF14909"/>
    </source>
</evidence>
<organism evidence="5 6">
    <name type="scientific">Coilia grayii</name>
    <name type="common">Gray's grenadier anchovy</name>
    <dbReference type="NCBI Taxonomy" id="363190"/>
    <lineage>
        <taxon>Eukaryota</taxon>
        <taxon>Metazoa</taxon>
        <taxon>Chordata</taxon>
        <taxon>Craniata</taxon>
        <taxon>Vertebrata</taxon>
        <taxon>Euteleostomi</taxon>
        <taxon>Actinopterygii</taxon>
        <taxon>Neopterygii</taxon>
        <taxon>Teleostei</taxon>
        <taxon>Clupei</taxon>
        <taxon>Clupeiformes</taxon>
        <taxon>Clupeoidei</taxon>
        <taxon>Engraulidae</taxon>
        <taxon>Coilinae</taxon>
        <taxon>Coilia</taxon>
    </lineage>
</organism>
<dbReference type="InterPro" id="IPR032732">
    <property type="entry name" value="SPATA6_N"/>
</dbReference>
<dbReference type="PANTHER" id="PTHR16435">
    <property type="entry name" value="SPERMATOGENESIS-ASSOCIATED PROTEIN 6 SPATA6"/>
    <property type="match status" value="1"/>
</dbReference>
<protein>
    <recommendedName>
        <fullName evidence="4">Spermatogenesis-associated protein 6 N-terminal domain-containing protein</fullName>
    </recommendedName>
</protein>
<dbReference type="Pfam" id="PF14909">
    <property type="entry name" value="SPATA6"/>
    <property type="match status" value="1"/>
</dbReference>
<evidence type="ECO:0000256" key="1">
    <source>
        <dbReference type="ARBA" id="ARBA00006215"/>
    </source>
</evidence>
<sequence>MPRRRLRCTVELHIQAITCPGVMLTSQEDIYLSVRIMDQFQKTHCVPAAFPLLFHKKMVFTKACPLQSLQLTSLSFSHVVDPSDVADLLECDSTFFELIQLVPAEGEILATLEENTRDFLYPGPCVFPKAPCSQRELLMKKSITFPGISPKVEFSTITTIEECEVRERRAARSPNSGISPIKSAGMRKSPGAARETGAGSAVASSGYDRPTVASLTRAPSPYTHRRMCQLSEDASQRLRHLQLGPHAFRKETCRQPPFVVPHTLSTSVPESSSCSPSLSLSKWRSVLSGSTNSAADASHLSCRRSSPAKVQVCKAHKASPSPVATSSRRCGNSPVRRGPVAAAHSTPVPTRSPQATQSPVLNRSSLRERFKSDPSSPCRWEEIHRRVEKVLRNRSARCQLTFDEDEDEDADVDASVASRRGTALSCDRRPPPNSSAEETSVHLDNGHYWSSKAAVYTGKPHRAVFEESLGRIYKNLYRNISSTN</sequence>
<feature type="compositionally biased region" description="Polar residues" evidence="3">
    <location>
        <begin position="347"/>
        <end position="364"/>
    </location>
</feature>
<proteinExistence type="inferred from homology"/>
<feature type="region of interest" description="Disordered" evidence="3">
    <location>
        <begin position="404"/>
        <end position="440"/>
    </location>
</feature>
<accession>A0ABD1JT72</accession>
<keyword evidence="6" id="KW-1185">Reference proteome</keyword>
<evidence type="ECO:0000313" key="6">
    <source>
        <dbReference type="Proteomes" id="UP001591681"/>
    </source>
</evidence>
<dbReference type="EMBL" id="JBHFQA010000012">
    <property type="protein sequence ID" value="KAL2090084.1"/>
    <property type="molecule type" value="Genomic_DNA"/>
</dbReference>
<feature type="domain" description="Spermatogenesis-associated protein 6 N-terminal" evidence="4">
    <location>
        <begin position="10"/>
        <end position="160"/>
    </location>
</feature>
<evidence type="ECO:0000256" key="3">
    <source>
        <dbReference type="SAM" id="MobiDB-lite"/>
    </source>
</evidence>
<comment type="caution">
    <text evidence="5">The sequence shown here is derived from an EMBL/GenBank/DDBJ whole genome shotgun (WGS) entry which is preliminary data.</text>
</comment>
<keyword evidence="2" id="KW-0597">Phosphoprotein</keyword>
<reference evidence="5 6" key="1">
    <citation type="submission" date="2024-09" db="EMBL/GenBank/DDBJ databases">
        <title>A chromosome-level genome assembly of Gray's grenadier anchovy, Coilia grayii.</title>
        <authorList>
            <person name="Fu Z."/>
        </authorList>
    </citation>
    <scope>NUCLEOTIDE SEQUENCE [LARGE SCALE GENOMIC DNA]</scope>
    <source>
        <strain evidence="5">G4</strain>
        <tissue evidence="5">Muscle</tissue>
    </source>
</reference>
<gene>
    <name evidence="5" type="ORF">ACEWY4_014772</name>
</gene>
<dbReference type="AlphaFoldDB" id="A0ABD1JT72"/>